<dbReference type="InterPro" id="IPR032687">
    <property type="entry name" value="AraC-type_N"/>
</dbReference>
<organism evidence="5 6">
    <name type="scientific">Rhizobium alvei</name>
    <dbReference type="NCBI Taxonomy" id="1132659"/>
    <lineage>
        <taxon>Bacteria</taxon>
        <taxon>Pseudomonadati</taxon>
        <taxon>Pseudomonadota</taxon>
        <taxon>Alphaproteobacteria</taxon>
        <taxon>Hyphomicrobiales</taxon>
        <taxon>Rhizobiaceae</taxon>
        <taxon>Rhizobium/Agrobacterium group</taxon>
        <taxon>Rhizobium</taxon>
    </lineage>
</organism>
<reference evidence="5" key="1">
    <citation type="journal article" date="2015" name="Int. J. Syst. Evol. Microbiol.">
        <title>Rhizobium alvei sp. nov., isolated from a freshwater river.</title>
        <authorList>
            <person name="Sheu S.Y."/>
            <person name="Huang H.W."/>
            <person name="Young C.C."/>
            <person name="Chen W.M."/>
        </authorList>
    </citation>
    <scope>NUCLEOTIDE SEQUENCE</scope>
    <source>
        <strain evidence="5">TNR-22</strain>
    </source>
</reference>
<gene>
    <name evidence="5" type="ORF">Q4481_18680</name>
</gene>
<dbReference type="PANTHER" id="PTHR47894:SF1">
    <property type="entry name" value="HTH-TYPE TRANSCRIPTIONAL REGULATOR VQSM"/>
    <property type="match status" value="1"/>
</dbReference>
<sequence length="346" mass="38590">MKPVDARYVTANIPALLIRSLIAALTDFGLDPSRLFVGLGLSLHDLDDPTCRVSFRQGREMIVRAMQMAGDRALGLETGIREKVTSVGLVGYAMLTAPTVGDAVRLGIELQKDTGSMLEFDMRASDEGLVVTAASRFHDPDIYAFLVEEAFASFMRIGIELIGPEFRPIRVDLAYPAPKHADVYRRVFGCEVRFGQVENAFLSDPADYTRPLATADAFSHRQLTEFMAYNRARTREATEITESVERVLRQTLQDSATIGKVARALGMSERTLRRRLAENNVSFQSLIDGLRKNRALELLANPHMSIEQIAHAVGFTDPHNFRRAFRRWTGTTPGAMRSDLSAIWPE</sequence>
<dbReference type="SUPFAM" id="SSF46689">
    <property type="entry name" value="Homeodomain-like"/>
    <property type="match status" value="1"/>
</dbReference>
<dbReference type="InterPro" id="IPR009057">
    <property type="entry name" value="Homeodomain-like_sf"/>
</dbReference>
<keyword evidence="3" id="KW-0804">Transcription</keyword>
<dbReference type="SMART" id="SM00342">
    <property type="entry name" value="HTH_ARAC"/>
    <property type="match status" value="1"/>
</dbReference>
<keyword evidence="2" id="KW-0238">DNA-binding</keyword>
<dbReference type="RefSeq" id="WP_304377917.1">
    <property type="nucleotide sequence ID" value="NZ_JAUOZU010000014.1"/>
</dbReference>
<evidence type="ECO:0000313" key="5">
    <source>
        <dbReference type="EMBL" id="MDO6965990.1"/>
    </source>
</evidence>
<dbReference type="InterPro" id="IPR018060">
    <property type="entry name" value="HTH_AraC"/>
</dbReference>
<feature type="domain" description="HTH araC/xylS-type" evidence="4">
    <location>
        <begin position="242"/>
        <end position="339"/>
    </location>
</feature>
<evidence type="ECO:0000259" key="4">
    <source>
        <dbReference type="PROSITE" id="PS01124"/>
    </source>
</evidence>
<accession>A0ABT8YQK9</accession>
<dbReference type="EMBL" id="JAUOZU010000014">
    <property type="protein sequence ID" value="MDO6965990.1"/>
    <property type="molecule type" value="Genomic_DNA"/>
</dbReference>
<evidence type="ECO:0000256" key="1">
    <source>
        <dbReference type="ARBA" id="ARBA00023015"/>
    </source>
</evidence>
<dbReference type="PANTHER" id="PTHR47894">
    <property type="entry name" value="HTH-TYPE TRANSCRIPTIONAL REGULATOR GADX"/>
    <property type="match status" value="1"/>
</dbReference>
<dbReference type="PROSITE" id="PS01124">
    <property type="entry name" value="HTH_ARAC_FAMILY_2"/>
    <property type="match status" value="1"/>
</dbReference>
<reference evidence="5" key="2">
    <citation type="submission" date="2023-07" db="EMBL/GenBank/DDBJ databases">
        <authorList>
            <person name="Shen H."/>
        </authorList>
    </citation>
    <scope>NUCLEOTIDE SEQUENCE</scope>
    <source>
        <strain evidence="5">TNR-22</strain>
    </source>
</reference>
<comment type="caution">
    <text evidence="5">The sequence shown here is derived from an EMBL/GenBank/DDBJ whole genome shotgun (WGS) entry which is preliminary data.</text>
</comment>
<dbReference type="Proteomes" id="UP001174932">
    <property type="component" value="Unassembled WGS sequence"/>
</dbReference>
<evidence type="ECO:0000313" key="6">
    <source>
        <dbReference type="Proteomes" id="UP001174932"/>
    </source>
</evidence>
<dbReference type="Pfam" id="PF12625">
    <property type="entry name" value="Arabinose_bd"/>
    <property type="match status" value="1"/>
</dbReference>
<name>A0ABT8YQK9_9HYPH</name>
<keyword evidence="1" id="KW-0805">Transcription regulation</keyword>
<evidence type="ECO:0000256" key="2">
    <source>
        <dbReference type="ARBA" id="ARBA00023125"/>
    </source>
</evidence>
<keyword evidence="6" id="KW-1185">Reference proteome</keyword>
<protein>
    <submittedName>
        <fullName evidence="5">AraC family transcriptional regulator</fullName>
    </submittedName>
</protein>
<dbReference type="Pfam" id="PF12833">
    <property type="entry name" value="HTH_18"/>
    <property type="match status" value="1"/>
</dbReference>
<evidence type="ECO:0000256" key="3">
    <source>
        <dbReference type="ARBA" id="ARBA00023163"/>
    </source>
</evidence>
<proteinExistence type="predicted"/>
<dbReference type="Gene3D" id="1.10.10.60">
    <property type="entry name" value="Homeodomain-like"/>
    <property type="match status" value="1"/>
</dbReference>